<name>A0A077ZFC7_TRITR</name>
<dbReference type="Proteomes" id="UP000030665">
    <property type="component" value="Unassembled WGS sequence"/>
</dbReference>
<reference evidence="2" key="1">
    <citation type="submission" date="2014-01" db="EMBL/GenBank/DDBJ databases">
        <authorList>
            <person name="Aslett M."/>
        </authorList>
    </citation>
    <scope>NUCLEOTIDE SEQUENCE</scope>
</reference>
<dbReference type="STRING" id="36087.A0A077ZFC7"/>
<feature type="compositionally biased region" description="Polar residues" evidence="1">
    <location>
        <begin position="243"/>
        <end position="264"/>
    </location>
</feature>
<evidence type="ECO:0000313" key="2">
    <source>
        <dbReference type="EMBL" id="CDW57335.1"/>
    </source>
</evidence>
<proteinExistence type="predicted"/>
<sequence>MRSPTHYTVAEDDHLLQNTFEHRFYMADQRDQSSGSVYGSLPSDWSVSSATNADSWLDKQMQKLKLRQQLTDPHLKKRREQERLLLEELKQVHEDRVARHNRQESDYTVEGIGSKSGASGDDDRSLYAVVSKISIPTGNDRNFCKMEAKPAEVESPNLSPLYVNDARTVLSPVDYPTANLLENGINNSNRYLRTMELQNVSTSTPKSLASPKSILKKSKPLSAQLLLSPVVDDTRLEEQEILSRQLNDRNNLSRSSASPSNHCSRPNKMRPETPSFPLRRTETPLPYHPLLYSDAGSADVSQNRIANRVGPGCVRSGSIRSQSPASHYYAHSVRSSLTSLLVSCYATVGSDGGKQLPPAKPRFIAYETYASKLAGRLTLLHLLHDLCASSFSQTSEGKEVTRETSQGGV</sequence>
<evidence type="ECO:0000256" key="1">
    <source>
        <dbReference type="SAM" id="MobiDB-lite"/>
    </source>
</evidence>
<feature type="compositionally biased region" description="Basic and acidic residues" evidence="1">
    <location>
        <begin position="96"/>
        <end position="105"/>
    </location>
</feature>
<reference evidence="2" key="2">
    <citation type="submission" date="2014-03" db="EMBL/GenBank/DDBJ databases">
        <title>The whipworm genome and dual-species transcriptomics of an intimate host-pathogen interaction.</title>
        <authorList>
            <person name="Foth B.J."/>
            <person name="Tsai I.J."/>
            <person name="Reid A.J."/>
            <person name="Bancroft A.J."/>
            <person name="Nichol S."/>
            <person name="Tracey A."/>
            <person name="Holroyd N."/>
            <person name="Cotton J.A."/>
            <person name="Stanley E.J."/>
            <person name="Zarowiecki M."/>
            <person name="Liu J.Z."/>
            <person name="Huckvale T."/>
            <person name="Cooper P.J."/>
            <person name="Grencis R.K."/>
            <person name="Berriman M."/>
        </authorList>
    </citation>
    <scope>NUCLEOTIDE SEQUENCE [LARGE SCALE GENOMIC DNA]</scope>
</reference>
<dbReference type="AlphaFoldDB" id="A0A077ZFC7"/>
<keyword evidence="3" id="KW-1185">Reference proteome</keyword>
<evidence type="ECO:0000313" key="3">
    <source>
        <dbReference type="Proteomes" id="UP000030665"/>
    </source>
</evidence>
<gene>
    <name evidence="2" type="ORF">TTRE_0000562601</name>
</gene>
<organism evidence="2 3">
    <name type="scientific">Trichuris trichiura</name>
    <name type="common">Whipworm</name>
    <name type="synonym">Trichocephalus trichiurus</name>
    <dbReference type="NCBI Taxonomy" id="36087"/>
    <lineage>
        <taxon>Eukaryota</taxon>
        <taxon>Metazoa</taxon>
        <taxon>Ecdysozoa</taxon>
        <taxon>Nematoda</taxon>
        <taxon>Enoplea</taxon>
        <taxon>Dorylaimia</taxon>
        <taxon>Trichinellida</taxon>
        <taxon>Trichuridae</taxon>
        <taxon>Trichuris</taxon>
    </lineage>
</organism>
<dbReference type="EMBL" id="HG806149">
    <property type="protein sequence ID" value="CDW57335.1"/>
    <property type="molecule type" value="Genomic_DNA"/>
</dbReference>
<accession>A0A077ZFC7</accession>
<feature type="region of interest" description="Disordered" evidence="1">
    <location>
        <begin position="96"/>
        <end position="122"/>
    </location>
</feature>
<protein>
    <submittedName>
        <fullName evidence="2">Uncharacterized protein</fullName>
    </submittedName>
</protein>
<feature type="region of interest" description="Disordered" evidence="1">
    <location>
        <begin position="243"/>
        <end position="281"/>
    </location>
</feature>